<dbReference type="PANTHER" id="PTHR43547">
    <property type="entry name" value="TWO-COMPONENT HISTIDINE KINASE"/>
    <property type="match status" value="1"/>
</dbReference>
<evidence type="ECO:0000256" key="2">
    <source>
        <dbReference type="ARBA" id="ARBA00012438"/>
    </source>
</evidence>
<comment type="catalytic activity">
    <reaction evidence="1">
        <text>ATP + protein L-histidine = ADP + protein N-phospho-L-histidine.</text>
        <dbReference type="EC" id="2.7.13.3"/>
    </reaction>
</comment>
<proteinExistence type="predicted"/>
<feature type="transmembrane region" description="Helical" evidence="4">
    <location>
        <begin position="218"/>
        <end position="240"/>
    </location>
</feature>
<dbReference type="InterPro" id="IPR036097">
    <property type="entry name" value="HisK_dim/P_sf"/>
</dbReference>
<evidence type="ECO:0000259" key="5">
    <source>
        <dbReference type="PROSITE" id="PS50109"/>
    </source>
</evidence>
<evidence type="ECO:0000313" key="6">
    <source>
        <dbReference type="EMBL" id="SUJ26355.1"/>
    </source>
</evidence>
<evidence type="ECO:0000313" key="7">
    <source>
        <dbReference type="Proteomes" id="UP000254893"/>
    </source>
</evidence>
<dbReference type="InterPro" id="IPR004358">
    <property type="entry name" value="Sig_transdc_His_kin-like_C"/>
</dbReference>
<keyword evidence="3" id="KW-0597">Phosphoprotein</keyword>
<keyword evidence="4" id="KW-1133">Transmembrane helix</keyword>
<evidence type="ECO:0000256" key="3">
    <source>
        <dbReference type="ARBA" id="ARBA00022553"/>
    </source>
</evidence>
<protein>
    <recommendedName>
        <fullName evidence="2">histidine kinase</fullName>
        <ecNumber evidence="2">2.7.13.3</ecNumber>
    </recommendedName>
</protein>
<dbReference type="CDD" id="cd00075">
    <property type="entry name" value="HATPase"/>
    <property type="match status" value="1"/>
</dbReference>
<keyword evidence="4" id="KW-0812">Transmembrane</keyword>
<dbReference type="InterPro" id="IPR003661">
    <property type="entry name" value="HisK_dim/P_dom"/>
</dbReference>
<dbReference type="EC" id="2.7.13.3" evidence="2"/>
<dbReference type="SUPFAM" id="SSF47384">
    <property type="entry name" value="Homodimeric domain of signal transducing histidine kinase"/>
    <property type="match status" value="1"/>
</dbReference>
<dbReference type="InterPro" id="IPR036890">
    <property type="entry name" value="HATPase_C_sf"/>
</dbReference>
<dbReference type="Pfam" id="PF00512">
    <property type="entry name" value="HisKA"/>
    <property type="match status" value="1"/>
</dbReference>
<organism evidence="6 7">
    <name type="scientific">Sphingobacterium spiritivorum</name>
    <name type="common">Flavobacterium spiritivorum</name>
    <dbReference type="NCBI Taxonomy" id="258"/>
    <lineage>
        <taxon>Bacteria</taxon>
        <taxon>Pseudomonadati</taxon>
        <taxon>Bacteroidota</taxon>
        <taxon>Sphingobacteriia</taxon>
        <taxon>Sphingobacteriales</taxon>
        <taxon>Sphingobacteriaceae</taxon>
        <taxon>Sphingobacterium</taxon>
    </lineage>
</organism>
<dbReference type="PRINTS" id="PR00344">
    <property type="entry name" value="BCTRLSENSOR"/>
</dbReference>
<dbReference type="Gene3D" id="3.30.565.10">
    <property type="entry name" value="Histidine kinase-like ATPase, C-terminal domain"/>
    <property type="match status" value="1"/>
</dbReference>
<dbReference type="Gene3D" id="1.10.287.130">
    <property type="match status" value="1"/>
</dbReference>
<dbReference type="SMART" id="SM00387">
    <property type="entry name" value="HATPase_c"/>
    <property type="match status" value="1"/>
</dbReference>
<reference evidence="6 7" key="1">
    <citation type="submission" date="2018-06" db="EMBL/GenBank/DDBJ databases">
        <authorList>
            <consortium name="Pathogen Informatics"/>
            <person name="Doyle S."/>
        </authorList>
    </citation>
    <scope>NUCLEOTIDE SEQUENCE [LARGE SCALE GENOMIC DNA]</scope>
    <source>
        <strain evidence="6 7">NCTC11388</strain>
    </source>
</reference>
<dbReference type="Proteomes" id="UP000254893">
    <property type="component" value="Unassembled WGS sequence"/>
</dbReference>
<dbReference type="CDD" id="cd00082">
    <property type="entry name" value="HisKA"/>
    <property type="match status" value="1"/>
</dbReference>
<accession>A0A380CRU3</accession>
<dbReference type="Pfam" id="PF02518">
    <property type="entry name" value="HATPase_c"/>
    <property type="match status" value="1"/>
</dbReference>
<gene>
    <name evidence="6" type="primary">phoR_8</name>
    <name evidence="6" type="ORF">NCTC11388_03936</name>
</gene>
<dbReference type="InterPro" id="IPR005467">
    <property type="entry name" value="His_kinase_dom"/>
</dbReference>
<feature type="domain" description="Histidine kinase" evidence="5">
    <location>
        <begin position="259"/>
        <end position="478"/>
    </location>
</feature>
<dbReference type="PROSITE" id="PS50109">
    <property type="entry name" value="HIS_KIN"/>
    <property type="match status" value="1"/>
</dbReference>
<dbReference type="PANTHER" id="PTHR43547:SF2">
    <property type="entry name" value="HYBRID SIGNAL TRANSDUCTION HISTIDINE KINASE C"/>
    <property type="match status" value="1"/>
</dbReference>
<dbReference type="GO" id="GO:0000155">
    <property type="term" value="F:phosphorelay sensor kinase activity"/>
    <property type="evidence" value="ECO:0007669"/>
    <property type="project" value="InterPro"/>
</dbReference>
<feature type="transmembrane region" description="Helical" evidence="4">
    <location>
        <begin position="9"/>
        <end position="29"/>
    </location>
</feature>
<keyword evidence="4" id="KW-0472">Membrane</keyword>
<dbReference type="SUPFAM" id="SSF55874">
    <property type="entry name" value="ATPase domain of HSP90 chaperone/DNA topoisomerase II/histidine kinase"/>
    <property type="match status" value="1"/>
</dbReference>
<name>A0A380CRU3_SPHSI</name>
<dbReference type="AlphaFoldDB" id="A0A380CRU3"/>
<dbReference type="EMBL" id="UGYW01000002">
    <property type="protein sequence ID" value="SUJ26355.1"/>
    <property type="molecule type" value="Genomic_DNA"/>
</dbReference>
<sequence>MEKRKFKVIIYLLAISTVAMLILQSYWLYSDFKLNREKNQANIRRVVMESLDQYSLISMSKLYKIEKKDSIAARQLAKTIQSLTQIYSDDSIQTKKGKNTVTFNINTTIDTLEESSSDTLQASSKVSVHKPEIMHKERLVVTEKAISEVIKKHFQANQITNPYQLSLKSVQQPRIWYTKDTLLFQKYNFIAVQGKAIDLNVIATVHVEDDMLGPLKSIFWTLLISLLIVLFIMYGLIYLIKQLREEKRMSEIKNDFISNMTHEFKTPISTVSLAIQSIRYFGIKDDPEKLDEYLGICLNELHRTSSMIERVLKLSHEKPFVIKLEEFSLSELLTTFHNQSKPVLTEFNGIMDIQNDSTVDLITADKVHFGNLLFNLLDNSIKYRKAEENPHILIRFYNGDKNLHMVFRDNGIGISKVYLHKIFENFFRVPTGNVHNAQGFGLGLSYVQKIIHLHNGSIKVHSEVSKGTTFIIEIPLIPNNK</sequence>
<evidence type="ECO:0000256" key="4">
    <source>
        <dbReference type="SAM" id="Phobius"/>
    </source>
</evidence>
<evidence type="ECO:0000256" key="1">
    <source>
        <dbReference type="ARBA" id="ARBA00000085"/>
    </source>
</evidence>
<dbReference type="SMART" id="SM00388">
    <property type="entry name" value="HisKA"/>
    <property type="match status" value="1"/>
</dbReference>
<keyword evidence="6" id="KW-0808">Transferase</keyword>
<dbReference type="InterPro" id="IPR003594">
    <property type="entry name" value="HATPase_dom"/>
</dbReference>
<dbReference type="RefSeq" id="WP_115171304.1">
    <property type="nucleotide sequence ID" value="NZ_UGYW01000002.1"/>
</dbReference>